<dbReference type="PANTHER" id="PTHR33543:SF37">
    <property type="entry name" value="METALLOTHIONEIN-LIKE PROTEIN 4B"/>
    <property type="match status" value="1"/>
</dbReference>
<evidence type="ECO:0000256" key="1">
    <source>
        <dbReference type="ARBA" id="ARBA00002568"/>
    </source>
</evidence>
<sequence length="88" mass="8673">MSSCCGGKCGCGSGCSCGGGCSGQASHIHISLSFILCKMYPDLIEASPKTGALVLGVAPTQKFGAEGTAAGEGCKCGDDCKCNPCNCK</sequence>
<evidence type="ECO:0000256" key="2">
    <source>
        <dbReference type="ARBA" id="ARBA00005802"/>
    </source>
</evidence>
<dbReference type="GO" id="GO:0046872">
    <property type="term" value="F:metal ion binding"/>
    <property type="evidence" value="ECO:0007669"/>
    <property type="project" value="UniProtKB-UniRule"/>
</dbReference>
<proteinExistence type="inferred from homology"/>
<keyword evidence="7" id="KW-1185">Reference proteome</keyword>
<accession>A0A484MLM4</accession>
<keyword evidence="4 5" id="KW-0480">Metal-thiolate cluster</keyword>
<keyword evidence="3 5" id="KW-0479">Metal-binding</keyword>
<dbReference type="AlphaFoldDB" id="A0A484MLM4"/>
<evidence type="ECO:0000313" key="6">
    <source>
        <dbReference type="EMBL" id="VFQ89389.1"/>
    </source>
</evidence>
<dbReference type="EMBL" id="OOIL02003813">
    <property type="protein sequence ID" value="VFQ89389.1"/>
    <property type="molecule type" value="Genomic_DNA"/>
</dbReference>
<reference evidence="6 7" key="1">
    <citation type="submission" date="2018-04" db="EMBL/GenBank/DDBJ databases">
        <authorList>
            <person name="Vogel A."/>
        </authorList>
    </citation>
    <scope>NUCLEOTIDE SEQUENCE [LARGE SCALE GENOMIC DNA]</scope>
</reference>
<evidence type="ECO:0000313" key="7">
    <source>
        <dbReference type="Proteomes" id="UP000595140"/>
    </source>
</evidence>
<dbReference type="Proteomes" id="UP000595140">
    <property type="component" value="Unassembled WGS sequence"/>
</dbReference>
<protein>
    <recommendedName>
        <fullName evidence="5">Metallothionein-like protein</fullName>
    </recommendedName>
</protein>
<dbReference type="InterPro" id="IPR000347">
    <property type="entry name" value="Metalthion_15p"/>
</dbReference>
<evidence type="ECO:0000256" key="5">
    <source>
        <dbReference type="RuleBase" id="RU369052"/>
    </source>
</evidence>
<organism evidence="6 7">
    <name type="scientific">Cuscuta campestris</name>
    <dbReference type="NCBI Taxonomy" id="132261"/>
    <lineage>
        <taxon>Eukaryota</taxon>
        <taxon>Viridiplantae</taxon>
        <taxon>Streptophyta</taxon>
        <taxon>Embryophyta</taxon>
        <taxon>Tracheophyta</taxon>
        <taxon>Spermatophyta</taxon>
        <taxon>Magnoliopsida</taxon>
        <taxon>eudicotyledons</taxon>
        <taxon>Gunneridae</taxon>
        <taxon>Pentapetalae</taxon>
        <taxon>asterids</taxon>
        <taxon>lamiids</taxon>
        <taxon>Solanales</taxon>
        <taxon>Convolvulaceae</taxon>
        <taxon>Cuscuteae</taxon>
        <taxon>Cuscuta</taxon>
        <taxon>Cuscuta subgen. Grammica</taxon>
        <taxon>Cuscuta sect. Cleistogrammica</taxon>
    </lineage>
</organism>
<comment type="similarity">
    <text evidence="2 5">Belongs to the metallothionein superfamily. Type 15 family.</text>
</comment>
<dbReference type="Pfam" id="PF01439">
    <property type="entry name" value="Metallothio_2"/>
    <property type="match status" value="1"/>
</dbReference>
<evidence type="ECO:0000256" key="3">
    <source>
        <dbReference type="ARBA" id="ARBA00022723"/>
    </source>
</evidence>
<comment type="function">
    <text evidence="1 5">Metallothioneins have a high content of cysteine residues that bind various heavy metals.</text>
</comment>
<dbReference type="PANTHER" id="PTHR33543">
    <property type="entry name" value="METALLOTHIONEIN-LIKE PROTEIN 2A"/>
    <property type="match status" value="1"/>
</dbReference>
<evidence type="ECO:0000256" key="4">
    <source>
        <dbReference type="ARBA" id="ARBA00022851"/>
    </source>
</evidence>
<name>A0A484MLM4_9ASTE</name>
<gene>
    <name evidence="6" type="ORF">CCAM_LOCUS31165</name>
</gene>